<evidence type="ECO:0000313" key="1">
    <source>
        <dbReference type="EMBL" id="SDS00067.1"/>
    </source>
</evidence>
<dbReference type="RefSeq" id="WP_083362787.1">
    <property type="nucleotide sequence ID" value="NZ_LT629742.1"/>
</dbReference>
<dbReference type="OrthoDB" id="5122866at2"/>
<sequence length="119" mass="12881">MPVEAVLLTPGYFDLDTLRGVGEALNPPLTVVESDSGGYVVFRDFAGEPQLTLGRARVVQSRSDLVRLLGVEARIPEATTAMYEGFIHYYNFRDGSGLRVLAALEELAGGSLILRGIPQ</sequence>
<dbReference type="STRING" id="412690.SAMN04489834_0675"/>
<dbReference type="AlphaFoldDB" id="A0A1H1NMC8"/>
<proteinExistence type="predicted"/>
<accession>A0A1H1NMC8</accession>
<dbReference type="EMBL" id="LT629742">
    <property type="protein sequence ID" value="SDS00067.1"/>
    <property type="molecule type" value="Genomic_DNA"/>
</dbReference>
<protein>
    <submittedName>
        <fullName evidence="1">Uncharacterized protein</fullName>
    </submittedName>
</protein>
<organism evidence="1 2">
    <name type="scientific">Microterricola viridarii</name>
    <dbReference type="NCBI Taxonomy" id="412690"/>
    <lineage>
        <taxon>Bacteria</taxon>
        <taxon>Bacillati</taxon>
        <taxon>Actinomycetota</taxon>
        <taxon>Actinomycetes</taxon>
        <taxon>Micrococcales</taxon>
        <taxon>Microbacteriaceae</taxon>
        <taxon>Microterricola</taxon>
    </lineage>
</organism>
<dbReference type="Proteomes" id="UP000181956">
    <property type="component" value="Chromosome I"/>
</dbReference>
<keyword evidence="2" id="KW-1185">Reference proteome</keyword>
<gene>
    <name evidence="1" type="ORF">SAMN04489834_0675</name>
</gene>
<name>A0A1H1NMC8_9MICO</name>
<evidence type="ECO:0000313" key="2">
    <source>
        <dbReference type="Proteomes" id="UP000181956"/>
    </source>
</evidence>
<reference evidence="2" key="1">
    <citation type="submission" date="2016-10" db="EMBL/GenBank/DDBJ databases">
        <authorList>
            <person name="Varghese N."/>
            <person name="Submissions S."/>
        </authorList>
    </citation>
    <scope>NUCLEOTIDE SEQUENCE [LARGE SCALE GENOMIC DNA]</scope>
    <source>
        <strain evidence="2">DSM 21772</strain>
    </source>
</reference>